<sequence>MELKMVLCSGVCSIMLRISEPSDRASDGLNLISAMNVSRLLVAEMKSKPLDIRSDDSKVRAQHQPELARDVAFMLNKTRESSNQQLRRNSERLTCKLEEMRWKLLGLFYDESQQKEMSAPLSLRASWSEAKELRRD</sequence>
<protein>
    <submittedName>
        <fullName evidence="1">Uncharacterized protein</fullName>
    </submittedName>
</protein>
<dbReference type="Proteomes" id="UP001062846">
    <property type="component" value="Chromosome 13"/>
</dbReference>
<dbReference type="EMBL" id="CM046400">
    <property type="protein sequence ID" value="KAI8522876.1"/>
    <property type="molecule type" value="Genomic_DNA"/>
</dbReference>
<keyword evidence="2" id="KW-1185">Reference proteome</keyword>
<reference evidence="1" key="1">
    <citation type="submission" date="2022-02" db="EMBL/GenBank/DDBJ databases">
        <title>Plant Genome Project.</title>
        <authorList>
            <person name="Zhang R.-G."/>
        </authorList>
    </citation>
    <scope>NUCLEOTIDE SEQUENCE</scope>
    <source>
        <strain evidence="1">AT1</strain>
    </source>
</reference>
<evidence type="ECO:0000313" key="2">
    <source>
        <dbReference type="Proteomes" id="UP001062846"/>
    </source>
</evidence>
<gene>
    <name evidence="1" type="ORF">RHMOL_Rhmol13G0031200</name>
</gene>
<accession>A0ACC0L3S0</accession>
<organism evidence="1 2">
    <name type="scientific">Rhododendron molle</name>
    <name type="common">Chinese azalea</name>
    <name type="synonym">Azalea mollis</name>
    <dbReference type="NCBI Taxonomy" id="49168"/>
    <lineage>
        <taxon>Eukaryota</taxon>
        <taxon>Viridiplantae</taxon>
        <taxon>Streptophyta</taxon>
        <taxon>Embryophyta</taxon>
        <taxon>Tracheophyta</taxon>
        <taxon>Spermatophyta</taxon>
        <taxon>Magnoliopsida</taxon>
        <taxon>eudicotyledons</taxon>
        <taxon>Gunneridae</taxon>
        <taxon>Pentapetalae</taxon>
        <taxon>asterids</taxon>
        <taxon>Ericales</taxon>
        <taxon>Ericaceae</taxon>
        <taxon>Ericoideae</taxon>
        <taxon>Rhodoreae</taxon>
        <taxon>Rhododendron</taxon>
    </lineage>
</organism>
<name>A0ACC0L3S0_RHOML</name>
<comment type="caution">
    <text evidence="1">The sequence shown here is derived from an EMBL/GenBank/DDBJ whole genome shotgun (WGS) entry which is preliminary data.</text>
</comment>
<proteinExistence type="predicted"/>
<evidence type="ECO:0000313" key="1">
    <source>
        <dbReference type="EMBL" id="KAI8522876.1"/>
    </source>
</evidence>